<dbReference type="NCBIfam" id="TIGR00715">
    <property type="entry name" value="precor6x_red"/>
    <property type="match status" value="1"/>
</dbReference>
<keyword evidence="3 4" id="KW-0560">Oxidoreductase</keyword>
<evidence type="ECO:0000313" key="4">
    <source>
        <dbReference type="EMBL" id="NTC31739.1"/>
    </source>
</evidence>
<evidence type="ECO:0000256" key="3">
    <source>
        <dbReference type="ARBA" id="ARBA00023002"/>
    </source>
</evidence>
<sequence>MTRSILILGGTADARILAGKLAVDSGYRILLSMAGRTLSPVEQPVPMRSGGFGGASGLADFIRTGNFDIVVDATHPYAARISANAIEAARLAKVPLIMLSRPAWERQPDDKWQRVDTVEQAVIALGDEGKRVFLALGRQELLPFEAAPQHSYLIRSVDPVEPPLKVPDARYITARGPFALDEEIRMLEENRIGTVVSKNSGGNASYGKIEAARRLGLPVIMIERPPQLNAAILDGANVPDIATALTAIRHQLSLFEKRGE</sequence>
<dbReference type="Pfam" id="PF02571">
    <property type="entry name" value="CbiJ"/>
    <property type="match status" value="1"/>
</dbReference>
<comment type="pathway">
    <text evidence="1">Cofactor biosynthesis; adenosylcobalamin biosynthesis.</text>
</comment>
<dbReference type="PANTHER" id="PTHR36925:SF1">
    <property type="entry name" value="COBALT-PRECORRIN-6A REDUCTASE"/>
    <property type="match status" value="1"/>
</dbReference>
<gene>
    <name evidence="4" type="ORF">G6M46_26755</name>
</gene>
<dbReference type="AlphaFoldDB" id="A0AA44FB29"/>
<dbReference type="InterPro" id="IPR003723">
    <property type="entry name" value="Precorrin-6x_reduct"/>
</dbReference>
<dbReference type="RefSeq" id="WP_065659993.1">
    <property type="nucleotide sequence ID" value="NZ_CP123838.1"/>
</dbReference>
<dbReference type="NCBIfam" id="NF005968">
    <property type="entry name" value="PRK08057.1-2"/>
    <property type="match status" value="1"/>
</dbReference>
<dbReference type="Proteomes" id="UP000702952">
    <property type="component" value="Unassembled WGS sequence"/>
</dbReference>
<reference evidence="4" key="1">
    <citation type="journal article" date="2020" name="Science">
        <title>Unexpected conservation and global transmission of agrobacterial virulence plasmids.</title>
        <authorList>
            <person name="Weisberg A.J."/>
            <person name="Davis E.W. 2nd"/>
            <person name="Tabima J."/>
            <person name="Belcher M.S."/>
            <person name="Miller M."/>
            <person name="Kuo C.H."/>
            <person name="Loper J.E."/>
            <person name="Grunwald N.J."/>
            <person name="Putnam M.L."/>
            <person name="Chang J.H."/>
        </authorList>
    </citation>
    <scope>NUCLEOTIDE SEQUENCE</scope>
    <source>
        <strain evidence="4">17-1853-1a</strain>
    </source>
</reference>
<name>A0AA44FB29_AGRTU</name>
<protein>
    <submittedName>
        <fullName evidence="4">Cobalt-precorrin-6A reductase</fullName>
        <ecNumber evidence="4">1.3.1.106</ecNumber>
    </submittedName>
</protein>
<comment type="caution">
    <text evidence="4">The sequence shown here is derived from an EMBL/GenBank/DDBJ whole genome shotgun (WGS) entry which is preliminary data.</text>
</comment>
<dbReference type="GO" id="GO:0009236">
    <property type="term" value="P:cobalamin biosynthetic process"/>
    <property type="evidence" value="ECO:0007669"/>
    <property type="project" value="UniProtKB-KW"/>
</dbReference>
<dbReference type="EC" id="1.3.1.106" evidence="4"/>
<keyword evidence="2" id="KW-0169">Cobalamin biosynthesis</keyword>
<proteinExistence type="predicted"/>
<dbReference type="PANTHER" id="PTHR36925">
    <property type="entry name" value="COBALT-PRECORRIN-6A REDUCTASE"/>
    <property type="match status" value="1"/>
</dbReference>
<accession>A0AA44FB29</accession>
<dbReference type="PROSITE" id="PS51014">
    <property type="entry name" value="COBK_CBIJ"/>
    <property type="match status" value="1"/>
</dbReference>
<evidence type="ECO:0000256" key="1">
    <source>
        <dbReference type="ARBA" id="ARBA00004953"/>
    </source>
</evidence>
<organism evidence="4 5">
    <name type="scientific">Agrobacterium tumefaciens</name>
    <dbReference type="NCBI Taxonomy" id="358"/>
    <lineage>
        <taxon>Bacteria</taxon>
        <taxon>Pseudomonadati</taxon>
        <taxon>Pseudomonadota</taxon>
        <taxon>Alphaproteobacteria</taxon>
        <taxon>Hyphomicrobiales</taxon>
        <taxon>Rhizobiaceae</taxon>
        <taxon>Rhizobium/Agrobacterium group</taxon>
        <taxon>Agrobacterium</taxon>
        <taxon>Agrobacterium tumefaciens complex</taxon>
    </lineage>
</organism>
<evidence type="ECO:0000256" key="2">
    <source>
        <dbReference type="ARBA" id="ARBA00022573"/>
    </source>
</evidence>
<evidence type="ECO:0000313" key="5">
    <source>
        <dbReference type="Proteomes" id="UP000702952"/>
    </source>
</evidence>
<dbReference type="GO" id="GO:0016994">
    <property type="term" value="F:precorrin-6A reductase activity"/>
    <property type="evidence" value="ECO:0007669"/>
    <property type="project" value="InterPro"/>
</dbReference>
<dbReference type="EMBL" id="JAAMAY010000040">
    <property type="protein sequence ID" value="NTC31739.1"/>
    <property type="molecule type" value="Genomic_DNA"/>
</dbReference>